<name>A0A420WAH3_9PROT</name>
<comment type="caution">
    <text evidence="4">The sequence shown here is derived from an EMBL/GenBank/DDBJ whole genome shotgun (WGS) entry which is preliminary data.</text>
</comment>
<dbReference type="InterPro" id="IPR057326">
    <property type="entry name" value="KR_dom"/>
</dbReference>
<evidence type="ECO:0000313" key="4">
    <source>
        <dbReference type="EMBL" id="RKQ67988.1"/>
    </source>
</evidence>
<dbReference type="PANTHER" id="PTHR42879">
    <property type="entry name" value="3-OXOACYL-(ACYL-CARRIER-PROTEIN) REDUCTASE"/>
    <property type="match status" value="1"/>
</dbReference>
<evidence type="ECO:0000313" key="5">
    <source>
        <dbReference type="Proteomes" id="UP000277424"/>
    </source>
</evidence>
<dbReference type="PROSITE" id="PS00061">
    <property type="entry name" value="ADH_SHORT"/>
    <property type="match status" value="1"/>
</dbReference>
<dbReference type="SUPFAM" id="SSF51735">
    <property type="entry name" value="NAD(P)-binding Rossmann-fold domains"/>
    <property type="match status" value="1"/>
</dbReference>
<evidence type="ECO:0000259" key="3">
    <source>
        <dbReference type="SMART" id="SM00822"/>
    </source>
</evidence>
<dbReference type="Gene3D" id="3.40.50.720">
    <property type="entry name" value="NAD(P)-binding Rossmann-like Domain"/>
    <property type="match status" value="1"/>
</dbReference>
<dbReference type="PANTHER" id="PTHR42879:SF2">
    <property type="entry name" value="3-OXOACYL-[ACYL-CARRIER-PROTEIN] REDUCTASE FABG"/>
    <property type="match status" value="1"/>
</dbReference>
<comment type="similarity">
    <text evidence="1">Belongs to the short-chain dehydrogenases/reductases (SDR) family.</text>
</comment>
<evidence type="ECO:0000256" key="1">
    <source>
        <dbReference type="ARBA" id="ARBA00006484"/>
    </source>
</evidence>
<dbReference type="Proteomes" id="UP000277424">
    <property type="component" value="Unassembled WGS sequence"/>
</dbReference>
<dbReference type="OrthoDB" id="9803333at2"/>
<feature type="domain" description="Ketoreductase" evidence="3">
    <location>
        <begin position="7"/>
        <end position="192"/>
    </location>
</feature>
<dbReference type="GO" id="GO:0032787">
    <property type="term" value="P:monocarboxylic acid metabolic process"/>
    <property type="evidence" value="ECO:0007669"/>
    <property type="project" value="UniProtKB-ARBA"/>
</dbReference>
<dbReference type="PRINTS" id="PR00080">
    <property type="entry name" value="SDRFAMILY"/>
</dbReference>
<dbReference type="FunFam" id="3.40.50.720:FF:000173">
    <property type="entry name" value="3-oxoacyl-[acyl-carrier protein] reductase"/>
    <property type="match status" value="1"/>
</dbReference>
<reference evidence="4 5" key="1">
    <citation type="submission" date="2018-10" db="EMBL/GenBank/DDBJ databases">
        <title>Comparative analysis of microorganisms from saline springs in Andes Mountain Range, Colombia.</title>
        <authorList>
            <person name="Rubin E."/>
        </authorList>
    </citation>
    <scope>NUCLEOTIDE SEQUENCE [LARGE SCALE GENOMIC DNA]</scope>
    <source>
        <strain evidence="4 5">USBA 36</strain>
    </source>
</reference>
<dbReference type="InterPro" id="IPR036291">
    <property type="entry name" value="NAD(P)-bd_dom_sf"/>
</dbReference>
<dbReference type="InterPro" id="IPR050259">
    <property type="entry name" value="SDR"/>
</dbReference>
<dbReference type="SMART" id="SM00822">
    <property type="entry name" value="PKS_KR"/>
    <property type="match status" value="1"/>
</dbReference>
<dbReference type="InterPro" id="IPR020904">
    <property type="entry name" value="Sc_DH/Rdtase_CS"/>
</dbReference>
<gene>
    <name evidence="4" type="ORF">BCL74_3305</name>
</gene>
<protein>
    <submittedName>
        <fullName evidence="4">3-oxoacyl-[acyl-carrier protein] reductase</fullName>
    </submittedName>
</protein>
<dbReference type="AlphaFoldDB" id="A0A420WAH3"/>
<dbReference type="NCBIfam" id="NF005559">
    <property type="entry name" value="PRK07231.1"/>
    <property type="match status" value="1"/>
</dbReference>
<dbReference type="InterPro" id="IPR002347">
    <property type="entry name" value="SDR_fam"/>
</dbReference>
<organism evidence="4 5">
    <name type="scientific">Oceanibaculum indicum</name>
    <dbReference type="NCBI Taxonomy" id="526216"/>
    <lineage>
        <taxon>Bacteria</taxon>
        <taxon>Pseudomonadati</taxon>
        <taxon>Pseudomonadota</taxon>
        <taxon>Alphaproteobacteria</taxon>
        <taxon>Rhodospirillales</taxon>
        <taxon>Oceanibaculaceae</taxon>
        <taxon>Oceanibaculum</taxon>
    </lineage>
</organism>
<keyword evidence="2" id="KW-0560">Oxidoreductase</keyword>
<sequence length="254" mass="26704">MGSHENRTVLVTGAARGIGFAIAEAFAAQDAKVALVDLEKEDVTTAAGKLAAAGTTAIGLAGDVGDFEAMREAVTEIEGALGPVDILVNNAGISPKHEGRRHEVWEMDPEEWRRVLDVNLTGCFNLTRLVTPGMKQRGRGSIVNMASVAGKSYCDFVGVHYSTTKAGVIGFTRHLAGELGPYGITVNAIAPGRIDTPLMRGVNPAVNEAIAGETALRRLGQPSEVADMALFLTSDQARFVTGQTVDVAGGWLMT</sequence>
<evidence type="ECO:0000256" key="2">
    <source>
        <dbReference type="ARBA" id="ARBA00023002"/>
    </source>
</evidence>
<accession>A0A420WAH3</accession>
<dbReference type="GO" id="GO:0016491">
    <property type="term" value="F:oxidoreductase activity"/>
    <property type="evidence" value="ECO:0007669"/>
    <property type="project" value="UniProtKB-KW"/>
</dbReference>
<proteinExistence type="inferred from homology"/>
<dbReference type="Pfam" id="PF13561">
    <property type="entry name" value="adh_short_C2"/>
    <property type="match status" value="1"/>
</dbReference>
<dbReference type="EMBL" id="RBIG01000004">
    <property type="protein sequence ID" value="RKQ67988.1"/>
    <property type="molecule type" value="Genomic_DNA"/>
</dbReference>
<dbReference type="PRINTS" id="PR00081">
    <property type="entry name" value="GDHRDH"/>
</dbReference>
<dbReference type="NCBIfam" id="NF009466">
    <property type="entry name" value="PRK12826.1-2"/>
    <property type="match status" value="1"/>
</dbReference>